<evidence type="ECO:0000259" key="7">
    <source>
        <dbReference type="PROSITE" id="PS50850"/>
    </source>
</evidence>
<evidence type="ECO:0000313" key="9">
    <source>
        <dbReference type="Proteomes" id="UP000253509"/>
    </source>
</evidence>
<feature type="transmembrane region" description="Helical" evidence="6">
    <location>
        <begin position="145"/>
        <end position="165"/>
    </location>
</feature>
<feature type="transmembrane region" description="Helical" evidence="6">
    <location>
        <begin position="303"/>
        <end position="327"/>
    </location>
</feature>
<feature type="transmembrane region" description="Helical" evidence="6">
    <location>
        <begin position="87"/>
        <end position="106"/>
    </location>
</feature>
<sequence>MSETSMSVQLDRGDDPNSMGRIALIMAFASLGALLLLAAPIVAIQLQQQLKFSPSQTGDLFAVELGATALASIPALYWVRRINLRKAALSLGLIYVVGNAISVFLTTFETLIVVRGVTSFAGGSLMVLSMMLAAQARNRDRMFGYWTVGQLALGAIGLATLPLLFSAFGIAAFYLSMGVLMALSILLVRYLPPRPLQSPTNRVEAQTAPPVNVTKVVIALVACLLFYVGLISVWTFMGGFAEAAGIAPEATSLYLALATAIGVATPIAAISVGGALNRRVVLVGGYGVMVIGVALLVNVEGAVRFVICALAIKAAWGWVLPFLMSTLGDLDPLGRASNLANLGIAGGLAIGPFVAGRIVEATGGFNALIFLALPTIVASLVLIVLSQPRRSKPDSVADSTRMARPSNIT</sequence>
<feature type="transmembrane region" description="Helical" evidence="6">
    <location>
        <begin position="213"/>
        <end position="241"/>
    </location>
</feature>
<gene>
    <name evidence="8" type="ORF">DFO65_101502</name>
</gene>
<dbReference type="AlphaFoldDB" id="A0A366IR77"/>
<feature type="transmembrane region" description="Helical" evidence="6">
    <location>
        <begin position="280"/>
        <end position="297"/>
    </location>
</feature>
<reference evidence="8 9" key="1">
    <citation type="submission" date="2018-06" db="EMBL/GenBank/DDBJ databases">
        <title>Freshwater and sediment microbial communities from various areas in North America, analyzing microbe dynamics in response to fracking.</title>
        <authorList>
            <person name="Lamendella R."/>
        </authorList>
    </citation>
    <scope>NUCLEOTIDE SEQUENCE [LARGE SCALE GENOMIC DNA]</scope>
    <source>
        <strain evidence="8 9">3b_TX</strain>
    </source>
</reference>
<dbReference type="PROSITE" id="PS50850">
    <property type="entry name" value="MFS"/>
    <property type="match status" value="1"/>
</dbReference>
<feature type="transmembrane region" description="Helical" evidence="6">
    <location>
        <begin position="253"/>
        <end position="273"/>
    </location>
</feature>
<organism evidence="8 9">
    <name type="scientific">Brevibacterium celere</name>
    <dbReference type="NCBI Taxonomy" id="225845"/>
    <lineage>
        <taxon>Bacteria</taxon>
        <taxon>Bacillati</taxon>
        <taxon>Actinomycetota</taxon>
        <taxon>Actinomycetes</taxon>
        <taxon>Micrococcales</taxon>
        <taxon>Brevibacteriaceae</taxon>
        <taxon>Brevibacterium</taxon>
    </lineage>
</organism>
<dbReference type="InterPro" id="IPR020846">
    <property type="entry name" value="MFS_dom"/>
</dbReference>
<dbReference type="Proteomes" id="UP000253509">
    <property type="component" value="Unassembled WGS sequence"/>
</dbReference>
<protein>
    <submittedName>
        <fullName evidence="8">Putative MFS family arabinose efflux permease</fullName>
    </submittedName>
</protein>
<evidence type="ECO:0000256" key="2">
    <source>
        <dbReference type="ARBA" id="ARBA00022475"/>
    </source>
</evidence>
<dbReference type="SUPFAM" id="SSF103473">
    <property type="entry name" value="MFS general substrate transporter"/>
    <property type="match status" value="1"/>
</dbReference>
<comment type="caution">
    <text evidence="8">The sequence shown here is derived from an EMBL/GenBank/DDBJ whole genome shotgun (WGS) entry which is preliminary data.</text>
</comment>
<dbReference type="InterPro" id="IPR050189">
    <property type="entry name" value="MFS_Efflux_Transporters"/>
</dbReference>
<feature type="transmembrane region" description="Helical" evidence="6">
    <location>
        <begin position="171"/>
        <end position="192"/>
    </location>
</feature>
<evidence type="ECO:0000256" key="4">
    <source>
        <dbReference type="ARBA" id="ARBA00022989"/>
    </source>
</evidence>
<dbReference type="GO" id="GO:0022857">
    <property type="term" value="F:transmembrane transporter activity"/>
    <property type="evidence" value="ECO:0007669"/>
    <property type="project" value="InterPro"/>
</dbReference>
<keyword evidence="9" id="KW-1185">Reference proteome</keyword>
<dbReference type="InterPro" id="IPR036259">
    <property type="entry name" value="MFS_trans_sf"/>
</dbReference>
<feature type="transmembrane region" description="Helical" evidence="6">
    <location>
        <begin position="21"/>
        <end position="41"/>
    </location>
</feature>
<evidence type="ECO:0000256" key="3">
    <source>
        <dbReference type="ARBA" id="ARBA00022692"/>
    </source>
</evidence>
<dbReference type="PANTHER" id="PTHR43124">
    <property type="entry name" value="PURINE EFFLUX PUMP PBUE"/>
    <property type="match status" value="1"/>
</dbReference>
<evidence type="ECO:0000256" key="1">
    <source>
        <dbReference type="ARBA" id="ARBA00004651"/>
    </source>
</evidence>
<keyword evidence="2" id="KW-1003">Cell membrane</keyword>
<feature type="transmembrane region" description="Helical" evidence="6">
    <location>
        <begin position="61"/>
        <end position="80"/>
    </location>
</feature>
<keyword evidence="4 6" id="KW-1133">Transmembrane helix</keyword>
<evidence type="ECO:0000256" key="6">
    <source>
        <dbReference type="SAM" id="Phobius"/>
    </source>
</evidence>
<feature type="transmembrane region" description="Helical" evidence="6">
    <location>
        <begin position="365"/>
        <end position="385"/>
    </location>
</feature>
<dbReference type="EMBL" id="QNSB01000001">
    <property type="protein sequence ID" value="RBP74776.1"/>
    <property type="molecule type" value="Genomic_DNA"/>
</dbReference>
<dbReference type="RefSeq" id="WP_113902806.1">
    <property type="nucleotide sequence ID" value="NZ_QNSB01000001.1"/>
</dbReference>
<comment type="subcellular location">
    <subcellularLocation>
        <location evidence="1">Cell membrane</location>
        <topology evidence="1">Multi-pass membrane protein</topology>
    </subcellularLocation>
</comment>
<feature type="transmembrane region" description="Helical" evidence="6">
    <location>
        <begin position="339"/>
        <end position="359"/>
    </location>
</feature>
<dbReference type="Gene3D" id="1.20.1250.20">
    <property type="entry name" value="MFS general substrate transporter like domains"/>
    <property type="match status" value="2"/>
</dbReference>
<keyword evidence="5 6" id="KW-0472">Membrane</keyword>
<feature type="domain" description="Major facilitator superfamily (MFS) profile" evidence="7">
    <location>
        <begin position="18"/>
        <end position="390"/>
    </location>
</feature>
<proteinExistence type="predicted"/>
<evidence type="ECO:0000256" key="5">
    <source>
        <dbReference type="ARBA" id="ARBA00023136"/>
    </source>
</evidence>
<dbReference type="Pfam" id="PF07690">
    <property type="entry name" value="MFS_1"/>
    <property type="match status" value="1"/>
</dbReference>
<feature type="transmembrane region" description="Helical" evidence="6">
    <location>
        <begin position="112"/>
        <end position="133"/>
    </location>
</feature>
<dbReference type="GO" id="GO:0005886">
    <property type="term" value="C:plasma membrane"/>
    <property type="evidence" value="ECO:0007669"/>
    <property type="project" value="UniProtKB-SubCell"/>
</dbReference>
<accession>A0A366IR77</accession>
<dbReference type="InterPro" id="IPR011701">
    <property type="entry name" value="MFS"/>
</dbReference>
<dbReference type="PANTHER" id="PTHR43124:SF10">
    <property type="entry name" value="PURINE EFFLUX PUMP PBUE"/>
    <property type="match status" value="1"/>
</dbReference>
<keyword evidence="3 6" id="KW-0812">Transmembrane</keyword>
<name>A0A366IR77_9MICO</name>
<evidence type="ECO:0000313" key="8">
    <source>
        <dbReference type="EMBL" id="RBP74776.1"/>
    </source>
</evidence>